<feature type="transmembrane region" description="Helical" evidence="14">
    <location>
        <begin position="82"/>
        <end position="103"/>
    </location>
</feature>
<keyword evidence="4" id="KW-0679">Respiratory chain</keyword>
<dbReference type="GO" id="GO:0004129">
    <property type="term" value="F:cytochrome-c oxidase activity"/>
    <property type="evidence" value="ECO:0007669"/>
    <property type="project" value="UniProtKB-EC"/>
</dbReference>
<evidence type="ECO:0000313" key="16">
    <source>
        <dbReference type="EMBL" id="ASQ45179.1"/>
    </source>
</evidence>
<evidence type="ECO:0000256" key="7">
    <source>
        <dbReference type="ARBA" id="ARBA00022982"/>
    </source>
</evidence>
<protein>
    <recommendedName>
        <fullName evidence="12">Cytochrome aa3 subunit 2</fullName>
    </recommendedName>
</protein>
<dbReference type="InterPro" id="IPR002429">
    <property type="entry name" value="CcO_II-like_C"/>
</dbReference>
<feature type="domain" description="Cytochrome oxidase subunit II copper A binding" evidence="15">
    <location>
        <begin position="115"/>
        <end position="227"/>
    </location>
</feature>
<dbReference type="PANTHER" id="PTHR22888">
    <property type="entry name" value="CYTOCHROME C OXIDASE, SUBUNIT II"/>
    <property type="match status" value="1"/>
</dbReference>
<dbReference type="Proteomes" id="UP000201728">
    <property type="component" value="Chromosome"/>
</dbReference>
<keyword evidence="8 14" id="KW-1133">Transmembrane helix</keyword>
<dbReference type="InterPro" id="IPR008972">
    <property type="entry name" value="Cupredoxin"/>
</dbReference>
<evidence type="ECO:0000256" key="5">
    <source>
        <dbReference type="ARBA" id="ARBA00022692"/>
    </source>
</evidence>
<evidence type="ECO:0000256" key="13">
    <source>
        <dbReference type="ARBA" id="ARBA00047816"/>
    </source>
</evidence>
<sequence length="248" mass="28090">MVKSLTGLVLIIIFLGLNGCSGSQSIVNPASEAAFSISKLWWGMFSFFSLVFFAILLLWLYALRPRERATEQKHTRLISLSLIIGGGILLPSVTIFIILFFAIPIGNRILPHPEPNALRVEVIGHQWFWEIRYPDAGITLLNELHLPAKQPVDVVVTSQDVIHSFWIPRLNGKIDAIPGYINKLRLQPMKTGYMRGQCAEFCGKWHSQMSLAVKVYEPEGFKTWIQEEQKKQQIHFIPPAKNNAVLTN</sequence>
<keyword evidence="9" id="KW-0186">Copper</keyword>
<dbReference type="AlphaFoldDB" id="A0A222P019"/>
<evidence type="ECO:0000256" key="2">
    <source>
        <dbReference type="ARBA" id="ARBA00007866"/>
    </source>
</evidence>
<keyword evidence="3" id="KW-0813">Transport</keyword>
<evidence type="ECO:0000256" key="9">
    <source>
        <dbReference type="ARBA" id="ARBA00023008"/>
    </source>
</evidence>
<dbReference type="GO" id="GO:0016491">
    <property type="term" value="F:oxidoreductase activity"/>
    <property type="evidence" value="ECO:0007669"/>
    <property type="project" value="UniProtKB-KW"/>
</dbReference>
<dbReference type="GO" id="GO:0042773">
    <property type="term" value="P:ATP synthesis coupled electron transport"/>
    <property type="evidence" value="ECO:0007669"/>
    <property type="project" value="TreeGrafter"/>
</dbReference>
<feature type="transmembrane region" description="Helical" evidence="14">
    <location>
        <begin position="41"/>
        <end position="61"/>
    </location>
</feature>
<dbReference type="Gene3D" id="2.60.40.420">
    <property type="entry name" value="Cupredoxins - blue copper proteins"/>
    <property type="match status" value="1"/>
</dbReference>
<evidence type="ECO:0000256" key="6">
    <source>
        <dbReference type="ARBA" id="ARBA00022723"/>
    </source>
</evidence>
<dbReference type="PROSITE" id="PS00078">
    <property type="entry name" value="COX2"/>
    <property type="match status" value="1"/>
</dbReference>
<dbReference type="InterPro" id="IPR045187">
    <property type="entry name" value="CcO_II"/>
</dbReference>
<evidence type="ECO:0000256" key="10">
    <source>
        <dbReference type="ARBA" id="ARBA00023136"/>
    </source>
</evidence>
<dbReference type="GO" id="GO:0005507">
    <property type="term" value="F:copper ion binding"/>
    <property type="evidence" value="ECO:0007669"/>
    <property type="project" value="InterPro"/>
</dbReference>
<evidence type="ECO:0000313" key="17">
    <source>
        <dbReference type="Proteomes" id="UP000201728"/>
    </source>
</evidence>
<keyword evidence="10 14" id="KW-0472">Membrane</keyword>
<dbReference type="PROSITE" id="PS50857">
    <property type="entry name" value="COX2_CUA"/>
    <property type="match status" value="1"/>
</dbReference>
<comment type="function">
    <text evidence="11">Subunits I and II form the functional core of the enzyme complex. Electrons originating in cytochrome c are transferred via heme a and Cu(A) to the binuclear center formed by heme a3 and Cu(B).</text>
</comment>
<dbReference type="InterPro" id="IPR001505">
    <property type="entry name" value="Copper_CuA"/>
</dbReference>
<dbReference type="OrthoDB" id="9783445at2"/>
<accession>A0A222P019</accession>
<keyword evidence="16" id="KW-0560">Oxidoreductase</keyword>
<dbReference type="InterPro" id="IPR014222">
    <property type="entry name" value="Cyt_c_oxidase_su2"/>
</dbReference>
<dbReference type="SUPFAM" id="SSF49503">
    <property type="entry name" value="Cupredoxins"/>
    <property type="match status" value="1"/>
</dbReference>
<name>A0A222P019_9GAMM</name>
<evidence type="ECO:0000256" key="8">
    <source>
        <dbReference type="ARBA" id="ARBA00022989"/>
    </source>
</evidence>
<evidence type="ECO:0000259" key="15">
    <source>
        <dbReference type="PROSITE" id="PS50857"/>
    </source>
</evidence>
<keyword evidence="7" id="KW-0249">Electron transport</keyword>
<keyword evidence="6" id="KW-0479">Metal-binding</keyword>
<dbReference type="NCBIfam" id="TIGR02866">
    <property type="entry name" value="CoxB"/>
    <property type="match status" value="1"/>
</dbReference>
<dbReference type="EMBL" id="CP016397">
    <property type="protein sequence ID" value="ASQ45179.1"/>
    <property type="molecule type" value="Genomic_DNA"/>
</dbReference>
<comment type="subcellular location">
    <subcellularLocation>
        <location evidence="1">Membrane</location>
        <topology evidence="1">Multi-pass membrane protein</topology>
    </subcellularLocation>
</comment>
<evidence type="ECO:0000256" key="3">
    <source>
        <dbReference type="ARBA" id="ARBA00022448"/>
    </source>
</evidence>
<proteinExistence type="inferred from homology"/>
<dbReference type="Pfam" id="PF00116">
    <property type="entry name" value="COX2"/>
    <property type="match status" value="1"/>
</dbReference>
<reference evidence="17" key="1">
    <citation type="submission" date="2016-07" db="EMBL/GenBank/DDBJ databases">
        <authorList>
            <person name="Florea S."/>
            <person name="Webb J.S."/>
            <person name="Jaromczyk J."/>
            <person name="Schardl C.L."/>
        </authorList>
    </citation>
    <scope>NUCLEOTIDE SEQUENCE [LARGE SCALE GENOMIC DNA]</scope>
    <source>
        <strain evidence="17">CDC-D5610</strain>
    </source>
</reference>
<evidence type="ECO:0000256" key="12">
    <source>
        <dbReference type="ARBA" id="ARBA00031399"/>
    </source>
</evidence>
<dbReference type="KEGG" id="lcd:clem_03105"/>
<evidence type="ECO:0000256" key="11">
    <source>
        <dbReference type="ARBA" id="ARBA00024688"/>
    </source>
</evidence>
<evidence type="ECO:0000256" key="4">
    <source>
        <dbReference type="ARBA" id="ARBA00022660"/>
    </source>
</evidence>
<comment type="similarity">
    <text evidence="2">Belongs to the cytochrome c oxidase subunit 2 family.</text>
</comment>
<comment type="catalytic activity">
    <reaction evidence="13">
        <text>4 Fe(II)-[cytochrome c] + O2 + 8 H(+)(in) = 4 Fe(III)-[cytochrome c] + 2 H2O + 4 H(+)(out)</text>
        <dbReference type="Rhea" id="RHEA:11436"/>
        <dbReference type="Rhea" id="RHEA-COMP:10350"/>
        <dbReference type="Rhea" id="RHEA-COMP:14399"/>
        <dbReference type="ChEBI" id="CHEBI:15377"/>
        <dbReference type="ChEBI" id="CHEBI:15378"/>
        <dbReference type="ChEBI" id="CHEBI:15379"/>
        <dbReference type="ChEBI" id="CHEBI:29033"/>
        <dbReference type="ChEBI" id="CHEBI:29034"/>
        <dbReference type="EC" id="7.1.1.9"/>
    </reaction>
</comment>
<dbReference type="GO" id="GO:0016020">
    <property type="term" value="C:membrane"/>
    <property type="evidence" value="ECO:0007669"/>
    <property type="project" value="UniProtKB-SubCell"/>
</dbReference>
<evidence type="ECO:0000256" key="1">
    <source>
        <dbReference type="ARBA" id="ARBA00004141"/>
    </source>
</evidence>
<dbReference type="PANTHER" id="PTHR22888:SF9">
    <property type="entry name" value="CYTOCHROME C OXIDASE SUBUNIT 2"/>
    <property type="match status" value="1"/>
</dbReference>
<gene>
    <name evidence="16" type="primary">ctaC_1</name>
    <name evidence="16" type="ORF">clem_03105</name>
</gene>
<keyword evidence="5 14" id="KW-0812">Transmembrane</keyword>
<dbReference type="RefSeq" id="WP_157698162.1">
    <property type="nucleotide sequence ID" value="NZ_CP016397.1"/>
</dbReference>
<evidence type="ECO:0000256" key="14">
    <source>
        <dbReference type="SAM" id="Phobius"/>
    </source>
</evidence>
<organism evidence="16 17">
    <name type="scientific">Legionella clemsonensis</name>
    <dbReference type="NCBI Taxonomy" id="1867846"/>
    <lineage>
        <taxon>Bacteria</taxon>
        <taxon>Pseudomonadati</taxon>
        <taxon>Pseudomonadota</taxon>
        <taxon>Gammaproteobacteria</taxon>
        <taxon>Legionellales</taxon>
        <taxon>Legionellaceae</taxon>
        <taxon>Legionella</taxon>
    </lineage>
</organism>
<keyword evidence="17" id="KW-1185">Reference proteome</keyword>